<sequence>MPVFRVRHHAPRPPADTWLRVTDWPAHAASVPLTRTVVLTPPPAGEGTRFVARTAVGRFTVVDDLMVVVRWEPPTDGSPGVCRVEKEGSVLTGWAEIEVAAEGTGSAVTWTEELSIARLPAFADPLVARAGRFVFGRALAAMLRP</sequence>
<dbReference type="AlphaFoldDB" id="A0A939F444"/>
<proteinExistence type="predicted"/>
<keyword evidence="2" id="KW-1185">Reference proteome</keyword>
<dbReference type="InterPro" id="IPR023393">
    <property type="entry name" value="START-like_dom_sf"/>
</dbReference>
<accession>A0A939F444</accession>
<gene>
    <name evidence="1" type="ORF">J0695_07880</name>
</gene>
<dbReference type="EMBL" id="JAFLRJ010000067">
    <property type="protein sequence ID" value="MBO0511732.1"/>
    <property type="molecule type" value="Genomic_DNA"/>
</dbReference>
<comment type="caution">
    <text evidence="1">The sequence shown here is derived from an EMBL/GenBank/DDBJ whole genome shotgun (WGS) entry which is preliminary data.</text>
</comment>
<dbReference type="RefSeq" id="WP_206961142.1">
    <property type="nucleotide sequence ID" value="NZ_BAAAJJ010000013.1"/>
</dbReference>
<dbReference type="Gene3D" id="3.30.530.20">
    <property type="match status" value="1"/>
</dbReference>
<evidence type="ECO:0000313" key="2">
    <source>
        <dbReference type="Proteomes" id="UP000664167"/>
    </source>
</evidence>
<evidence type="ECO:0000313" key="1">
    <source>
        <dbReference type="EMBL" id="MBO0511732.1"/>
    </source>
</evidence>
<organism evidence="1 2">
    <name type="scientific">Streptomyces beijiangensis</name>
    <dbReference type="NCBI Taxonomy" id="163361"/>
    <lineage>
        <taxon>Bacteria</taxon>
        <taxon>Bacillati</taxon>
        <taxon>Actinomycetota</taxon>
        <taxon>Actinomycetes</taxon>
        <taxon>Kitasatosporales</taxon>
        <taxon>Streptomycetaceae</taxon>
        <taxon>Streptomyces</taxon>
    </lineage>
</organism>
<name>A0A939F444_9ACTN</name>
<protein>
    <submittedName>
        <fullName evidence="1">SRPBCC family protein</fullName>
    </submittedName>
</protein>
<dbReference type="Proteomes" id="UP000664167">
    <property type="component" value="Unassembled WGS sequence"/>
</dbReference>
<reference evidence="1" key="1">
    <citation type="submission" date="2021-03" db="EMBL/GenBank/DDBJ databases">
        <title>Streptomyces poriferae sp. nov., a novel marine sponge-derived Actinobacteria species with anti-MRSA activity.</title>
        <authorList>
            <person name="Sandoval-Powers M."/>
            <person name="Kralova S."/>
            <person name="Nguyen G.-S."/>
            <person name="Fawwal D."/>
            <person name="Degnes K."/>
            <person name="Klinkenberg G."/>
            <person name="Sletta H."/>
            <person name="Wentzel A."/>
            <person name="Liles M.R."/>
        </authorList>
    </citation>
    <scope>NUCLEOTIDE SEQUENCE</scope>
    <source>
        <strain evidence="1">DSM 41794</strain>
    </source>
</reference>
<dbReference type="SUPFAM" id="SSF55961">
    <property type="entry name" value="Bet v1-like"/>
    <property type="match status" value="1"/>
</dbReference>